<evidence type="ECO:0000256" key="4">
    <source>
        <dbReference type="ARBA" id="ARBA00023136"/>
    </source>
</evidence>
<evidence type="ECO:0000256" key="5">
    <source>
        <dbReference type="ARBA" id="ARBA00023180"/>
    </source>
</evidence>
<keyword evidence="5" id="KW-0325">Glycoprotein</keyword>
<proteinExistence type="inferred from homology"/>
<dbReference type="EMBL" id="VCEA01008632">
    <property type="protein sequence ID" value="KAB0337525.1"/>
    <property type="molecule type" value="Genomic_DNA"/>
</dbReference>
<evidence type="ECO:0000259" key="9">
    <source>
        <dbReference type="Pfam" id="PF00129"/>
    </source>
</evidence>
<organism evidence="10 11">
    <name type="scientific">Muntiacus muntjak</name>
    <name type="common">Barking deer</name>
    <name type="synonym">Indian muntjac</name>
    <dbReference type="NCBI Taxonomy" id="9888"/>
    <lineage>
        <taxon>Eukaryota</taxon>
        <taxon>Metazoa</taxon>
        <taxon>Chordata</taxon>
        <taxon>Craniata</taxon>
        <taxon>Vertebrata</taxon>
        <taxon>Euteleostomi</taxon>
        <taxon>Mammalia</taxon>
        <taxon>Eutheria</taxon>
        <taxon>Laurasiatheria</taxon>
        <taxon>Artiodactyla</taxon>
        <taxon>Ruminantia</taxon>
        <taxon>Pecora</taxon>
        <taxon>Cervidae</taxon>
        <taxon>Muntiacinae</taxon>
        <taxon>Muntiacus</taxon>
    </lineage>
</organism>
<dbReference type="GO" id="GO:0042605">
    <property type="term" value="F:peptide antigen binding"/>
    <property type="evidence" value="ECO:0007669"/>
    <property type="project" value="TreeGrafter"/>
</dbReference>
<feature type="compositionally biased region" description="Gly residues" evidence="7">
    <location>
        <begin position="35"/>
        <end position="47"/>
    </location>
</feature>
<dbReference type="SUPFAM" id="SSF54452">
    <property type="entry name" value="MHC antigen-recognition domain"/>
    <property type="match status" value="1"/>
</dbReference>
<dbReference type="GO" id="GO:0098553">
    <property type="term" value="C:lumenal side of endoplasmic reticulum membrane"/>
    <property type="evidence" value="ECO:0007669"/>
    <property type="project" value="UniProtKB-ARBA"/>
</dbReference>
<dbReference type="GO" id="GO:0002476">
    <property type="term" value="P:antigen processing and presentation of endogenous peptide antigen via MHC class Ib"/>
    <property type="evidence" value="ECO:0007669"/>
    <property type="project" value="TreeGrafter"/>
</dbReference>
<evidence type="ECO:0000256" key="6">
    <source>
        <dbReference type="RuleBase" id="RU004439"/>
    </source>
</evidence>
<dbReference type="GO" id="GO:0042612">
    <property type="term" value="C:MHC class I protein complex"/>
    <property type="evidence" value="ECO:0007669"/>
    <property type="project" value="UniProtKB-KW"/>
</dbReference>
<keyword evidence="3" id="KW-0391">Immunity</keyword>
<dbReference type="GO" id="GO:0001916">
    <property type="term" value="P:positive regulation of T cell mediated cytotoxicity"/>
    <property type="evidence" value="ECO:0007669"/>
    <property type="project" value="TreeGrafter"/>
</dbReference>
<feature type="signal peptide" evidence="8">
    <location>
        <begin position="1"/>
        <end position="21"/>
    </location>
</feature>
<name>A0A5N3ULK6_MUNMU</name>
<dbReference type="AlphaFoldDB" id="A0A5N3ULK6"/>
<comment type="similarity">
    <text evidence="6">Belongs to the MHC class I family.</text>
</comment>
<dbReference type="GO" id="GO:0002486">
    <property type="term" value="P:antigen processing and presentation of endogenous peptide antigen via MHC class I via ER pathway, TAP-independent"/>
    <property type="evidence" value="ECO:0007669"/>
    <property type="project" value="TreeGrafter"/>
</dbReference>
<evidence type="ECO:0000256" key="2">
    <source>
        <dbReference type="ARBA" id="ARBA00022451"/>
    </source>
</evidence>
<evidence type="ECO:0000256" key="1">
    <source>
        <dbReference type="ARBA" id="ARBA00004479"/>
    </source>
</evidence>
<feature type="domain" description="MHC class I-like antigen recognition-like" evidence="9">
    <location>
        <begin position="126"/>
        <end position="297"/>
    </location>
</feature>
<feature type="chain" id="PRO_5024336570" description="MHC class I-like antigen recognition-like domain-containing protein" evidence="8">
    <location>
        <begin position="22"/>
        <end position="385"/>
    </location>
</feature>
<dbReference type="InterPro" id="IPR050208">
    <property type="entry name" value="MHC_class-I_related"/>
</dbReference>
<dbReference type="GO" id="GO:0005102">
    <property type="term" value="F:signaling receptor binding"/>
    <property type="evidence" value="ECO:0007669"/>
    <property type="project" value="TreeGrafter"/>
</dbReference>
<dbReference type="InterPro" id="IPR037055">
    <property type="entry name" value="MHC_I-like_Ag-recog_sf"/>
</dbReference>
<dbReference type="GO" id="GO:0005615">
    <property type="term" value="C:extracellular space"/>
    <property type="evidence" value="ECO:0007669"/>
    <property type="project" value="TreeGrafter"/>
</dbReference>
<feature type="region of interest" description="Disordered" evidence="7">
    <location>
        <begin position="26"/>
        <end position="61"/>
    </location>
</feature>
<dbReference type="PANTHER" id="PTHR16675">
    <property type="entry name" value="MHC CLASS I-RELATED"/>
    <property type="match status" value="1"/>
</dbReference>
<evidence type="ECO:0000256" key="8">
    <source>
        <dbReference type="SAM" id="SignalP"/>
    </source>
</evidence>
<keyword evidence="2" id="KW-0490">MHC I</keyword>
<dbReference type="PANTHER" id="PTHR16675:SF251">
    <property type="entry name" value="HLA CLASS I HISTOCOMPATIBILITY ANTIGEN, C ALPHA CHAIN"/>
    <property type="match status" value="1"/>
</dbReference>
<dbReference type="GO" id="GO:0006955">
    <property type="term" value="P:immune response"/>
    <property type="evidence" value="ECO:0007669"/>
    <property type="project" value="TreeGrafter"/>
</dbReference>
<evidence type="ECO:0000313" key="10">
    <source>
        <dbReference type="EMBL" id="KAB0337525.1"/>
    </source>
</evidence>
<dbReference type="PRINTS" id="PR01638">
    <property type="entry name" value="MHCCLASSI"/>
</dbReference>
<dbReference type="Gene3D" id="3.30.500.10">
    <property type="entry name" value="MHC class I-like antigen recognition-like"/>
    <property type="match status" value="1"/>
</dbReference>
<evidence type="ECO:0000256" key="7">
    <source>
        <dbReference type="SAM" id="MobiDB-lite"/>
    </source>
</evidence>
<keyword evidence="8" id="KW-0732">Signal</keyword>
<dbReference type="InterPro" id="IPR011161">
    <property type="entry name" value="MHC_I-like_Ag-recog"/>
</dbReference>
<keyword evidence="4" id="KW-0472">Membrane</keyword>
<dbReference type="InterPro" id="IPR001039">
    <property type="entry name" value="MHC_I_a_a1/a2"/>
</dbReference>
<evidence type="ECO:0000313" key="11">
    <source>
        <dbReference type="Proteomes" id="UP000326458"/>
    </source>
</evidence>
<feature type="compositionally biased region" description="Basic and acidic residues" evidence="7">
    <location>
        <begin position="106"/>
        <end position="115"/>
    </location>
</feature>
<comment type="subcellular location">
    <subcellularLocation>
        <location evidence="1">Membrane</location>
        <topology evidence="1">Single-pass type I membrane protein</topology>
    </subcellularLocation>
</comment>
<comment type="caution">
    <text evidence="10">The sequence shown here is derived from an EMBL/GenBank/DDBJ whole genome shotgun (WGS) entry which is preliminary data.</text>
</comment>
<sequence length="385" mass="42624">MGSRTLLLLLSGILVLTETRAGECGVGRERPLRGGARGPPGSLGGRTPGKLRPRRPAQTRPLPGFLPVLPLHPDPSLLPLQSSGRFSTFSVSLALRPLLPPCPVPRTRDPRREEGQAGSHPFPPPGSHSMRYFLTAVSRPGLGEPRFITVGYVDDTQFVRFDSDAPDPRMEPRARWVEQEGPEYWDRETRRAEGNAQSFRANLNTLRGYYNQSGEVTGCDVGPDGRLLRGYDQFAYDGRDYIALNEDLRSWTAADTAAQITRRKFEQGGVADHNRNYLESTCVEWLLRHLENGKDTLLRAGTRARGPLISPGAGAGFPRGEENAVPVGTAPQVLVRRARSLPRFFYSVQDSHQWPHFSEGQLRNPVSLRKKQEQTIPETAGHGAL</sequence>
<dbReference type="GO" id="GO:0009897">
    <property type="term" value="C:external side of plasma membrane"/>
    <property type="evidence" value="ECO:0007669"/>
    <property type="project" value="TreeGrafter"/>
</dbReference>
<dbReference type="FunFam" id="3.30.500.10:FF:000001">
    <property type="entry name" value="H-2 class I histocompatibility antigen, alpha chain"/>
    <property type="match status" value="1"/>
</dbReference>
<dbReference type="InterPro" id="IPR011162">
    <property type="entry name" value="MHC_I/II-like_Ag-recog"/>
</dbReference>
<gene>
    <name evidence="10" type="ORF">FD754_025136</name>
</gene>
<protein>
    <recommendedName>
        <fullName evidence="9">MHC class I-like antigen recognition-like domain-containing protein</fullName>
    </recommendedName>
</protein>
<evidence type="ECO:0000256" key="3">
    <source>
        <dbReference type="ARBA" id="ARBA00022859"/>
    </source>
</evidence>
<dbReference type="Pfam" id="PF00129">
    <property type="entry name" value="MHC_I"/>
    <property type="match status" value="1"/>
</dbReference>
<feature type="region of interest" description="Disordered" evidence="7">
    <location>
        <begin position="100"/>
        <end position="129"/>
    </location>
</feature>
<accession>A0A5N3ULK6</accession>
<dbReference type="Proteomes" id="UP000326458">
    <property type="component" value="Unassembled WGS sequence"/>
</dbReference>
<reference evidence="10 11" key="1">
    <citation type="submission" date="2019-06" db="EMBL/GenBank/DDBJ databases">
        <title>Discovery of a novel chromosome fission-fusion reversal in muntjac.</title>
        <authorList>
            <person name="Mudd A.B."/>
            <person name="Bredeson J.V."/>
            <person name="Baum R."/>
            <person name="Hockemeyer D."/>
            <person name="Rokhsar D.S."/>
        </authorList>
    </citation>
    <scope>NUCLEOTIDE SEQUENCE [LARGE SCALE GENOMIC DNA]</scope>
    <source>
        <strain evidence="10">UTSW_UCB_Mm</strain>
        <tissue evidence="10">Fibroblast cell line</tissue>
    </source>
</reference>
<keyword evidence="11" id="KW-1185">Reference proteome</keyword>
<feature type="region of interest" description="Disordered" evidence="7">
    <location>
        <begin position="365"/>
        <end position="385"/>
    </location>
</feature>
<dbReference type="GO" id="GO:0030670">
    <property type="term" value="C:phagocytic vesicle membrane"/>
    <property type="evidence" value="ECO:0007669"/>
    <property type="project" value="UniProtKB-ARBA"/>
</dbReference>